<dbReference type="InterPro" id="IPR036188">
    <property type="entry name" value="FAD/NAD-bd_sf"/>
</dbReference>
<dbReference type="EMBL" id="ML179225">
    <property type="protein sequence ID" value="THU94382.1"/>
    <property type="molecule type" value="Genomic_DNA"/>
</dbReference>
<dbReference type="OrthoDB" id="269227at2759"/>
<proteinExistence type="predicted"/>
<gene>
    <name evidence="1" type="ORF">K435DRAFT_798942</name>
</gene>
<evidence type="ECO:0000313" key="2">
    <source>
        <dbReference type="Proteomes" id="UP000297245"/>
    </source>
</evidence>
<dbReference type="Proteomes" id="UP000297245">
    <property type="component" value="Unassembled WGS sequence"/>
</dbReference>
<dbReference type="AlphaFoldDB" id="A0A4S8LXI0"/>
<dbReference type="SUPFAM" id="SSF51905">
    <property type="entry name" value="FAD/NAD(P)-binding domain"/>
    <property type="match status" value="1"/>
</dbReference>
<accession>A0A4S8LXI0</accession>
<sequence length="181" mass="19518">MSSLLDAQFQAPHELRLVVVHHTMALVLKDAPDDMYADVAALRSWGYKKGLELVRRMSVFRGALTPAHPQFAQGSKAAEAVSATGPVAVDAPKVQYTEEDDKAIDKNMRQVVGTSWHSGIQNLKVADMSIPPSNVNANTYSTAIAIGEKAALIIRSELQGICLFVMGSGDASAATQWRVKL</sequence>
<dbReference type="Gene3D" id="3.50.50.60">
    <property type="entry name" value="FAD/NAD(P)-binding domain"/>
    <property type="match status" value="1"/>
</dbReference>
<evidence type="ECO:0000313" key="1">
    <source>
        <dbReference type="EMBL" id="THU94382.1"/>
    </source>
</evidence>
<keyword evidence="2" id="KW-1185">Reference proteome</keyword>
<reference evidence="1 2" key="1">
    <citation type="journal article" date="2019" name="Nat. Ecol. Evol.">
        <title>Megaphylogeny resolves global patterns of mushroom evolution.</title>
        <authorList>
            <person name="Varga T."/>
            <person name="Krizsan K."/>
            <person name="Foldi C."/>
            <person name="Dima B."/>
            <person name="Sanchez-Garcia M."/>
            <person name="Sanchez-Ramirez S."/>
            <person name="Szollosi G.J."/>
            <person name="Szarkandi J.G."/>
            <person name="Papp V."/>
            <person name="Albert L."/>
            <person name="Andreopoulos W."/>
            <person name="Angelini C."/>
            <person name="Antonin V."/>
            <person name="Barry K.W."/>
            <person name="Bougher N.L."/>
            <person name="Buchanan P."/>
            <person name="Buyck B."/>
            <person name="Bense V."/>
            <person name="Catcheside P."/>
            <person name="Chovatia M."/>
            <person name="Cooper J."/>
            <person name="Damon W."/>
            <person name="Desjardin D."/>
            <person name="Finy P."/>
            <person name="Geml J."/>
            <person name="Haridas S."/>
            <person name="Hughes K."/>
            <person name="Justo A."/>
            <person name="Karasinski D."/>
            <person name="Kautmanova I."/>
            <person name="Kiss B."/>
            <person name="Kocsube S."/>
            <person name="Kotiranta H."/>
            <person name="LaButti K.M."/>
            <person name="Lechner B.E."/>
            <person name="Liimatainen K."/>
            <person name="Lipzen A."/>
            <person name="Lukacs Z."/>
            <person name="Mihaltcheva S."/>
            <person name="Morgado L.N."/>
            <person name="Niskanen T."/>
            <person name="Noordeloos M.E."/>
            <person name="Ohm R.A."/>
            <person name="Ortiz-Santana B."/>
            <person name="Ovrebo C."/>
            <person name="Racz N."/>
            <person name="Riley R."/>
            <person name="Savchenko A."/>
            <person name="Shiryaev A."/>
            <person name="Soop K."/>
            <person name="Spirin V."/>
            <person name="Szebenyi C."/>
            <person name="Tomsovsky M."/>
            <person name="Tulloss R.E."/>
            <person name="Uehling J."/>
            <person name="Grigoriev I.V."/>
            <person name="Vagvolgyi C."/>
            <person name="Papp T."/>
            <person name="Martin F.M."/>
            <person name="Miettinen O."/>
            <person name="Hibbett D.S."/>
            <person name="Nagy L.G."/>
        </authorList>
    </citation>
    <scope>NUCLEOTIDE SEQUENCE [LARGE SCALE GENOMIC DNA]</scope>
    <source>
        <strain evidence="1 2">CBS 962.96</strain>
    </source>
</reference>
<organism evidence="1 2">
    <name type="scientific">Dendrothele bispora (strain CBS 962.96)</name>
    <dbReference type="NCBI Taxonomy" id="1314807"/>
    <lineage>
        <taxon>Eukaryota</taxon>
        <taxon>Fungi</taxon>
        <taxon>Dikarya</taxon>
        <taxon>Basidiomycota</taxon>
        <taxon>Agaricomycotina</taxon>
        <taxon>Agaricomycetes</taxon>
        <taxon>Agaricomycetidae</taxon>
        <taxon>Agaricales</taxon>
        <taxon>Agaricales incertae sedis</taxon>
        <taxon>Dendrothele</taxon>
    </lineage>
</organism>
<name>A0A4S8LXI0_DENBC</name>
<protein>
    <submittedName>
        <fullName evidence="1">Uncharacterized protein</fullName>
    </submittedName>
</protein>